<feature type="compositionally biased region" description="Polar residues" evidence="1">
    <location>
        <begin position="630"/>
        <end position="639"/>
    </location>
</feature>
<evidence type="ECO:0000313" key="3">
    <source>
        <dbReference type="EMBL" id="ORX84500.1"/>
    </source>
</evidence>
<feature type="compositionally biased region" description="Low complexity" evidence="1">
    <location>
        <begin position="706"/>
        <end position="716"/>
    </location>
</feature>
<feature type="compositionally biased region" description="Basic and acidic residues" evidence="1">
    <location>
        <begin position="747"/>
        <end position="761"/>
    </location>
</feature>
<evidence type="ECO:0000256" key="2">
    <source>
        <dbReference type="SAM" id="SignalP"/>
    </source>
</evidence>
<feature type="compositionally biased region" description="Polar residues" evidence="1">
    <location>
        <begin position="652"/>
        <end position="661"/>
    </location>
</feature>
<feature type="region of interest" description="Disordered" evidence="1">
    <location>
        <begin position="459"/>
        <end position="500"/>
    </location>
</feature>
<reference evidence="3 4" key="1">
    <citation type="submission" date="2016-08" db="EMBL/GenBank/DDBJ databases">
        <title>A Parts List for Fungal Cellulosomes Revealed by Comparative Genomics.</title>
        <authorList>
            <consortium name="DOE Joint Genome Institute"/>
            <person name="Haitjema C.H."/>
            <person name="Gilmore S.P."/>
            <person name="Henske J.K."/>
            <person name="Solomon K.V."/>
            <person name="De Groot R."/>
            <person name="Kuo A."/>
            <person name="Mondo S.J."/>
            <person name="Salamov A.A."/>
            <person name="Labutti K."/>
            <person name="Zhao Z."/>
            <person name="Chiniquy J."/>
            <person name="Barry K."/>
            <person name="Brewer H.M."/>
            <person name="Purvine S.O."/>
            <person name="Wright A.T."/>
            <person name="Boxma B."/>
            <person name="Van Alen T."/>
            <person name="Hackstein J.H."/>
            <person name="Baker S.E."/>
            <person name="Grigoriev I.V."/>
            <person name="O'Malley M.A."/>
        </authorList>
    </citation>
    <scope>NUCLEOTIDE SEQUENCE [LARGE SCALE GENOMIC DNA]</scope>
    <source>
        <strain evidence="3 4">S4</strain>
    </source>
</reference>
<dbReference type="SUPFAM" id="SSF56300">
    <property type="entry name" value="Metallo-dependent phosphatases"/>
    <property type="match status" value="1"/>
</dbReference>
<evidence type="ECO:0000256" key="1">
    <source>
        <dbReference type="SAM" id="MobiDB-lite"/>
    </source>
</evidence>
<keyword evidence="2" id="KW-0732">Signal</keyword>
<feature type="region of interest" description="Disordered" evidence="1">
    <location>
        <begin position="847"/>
        <end position="878"/>
    </location>
</feature>
<accession>A0A1Y1XFG2</accession>
<dbReference type="Proteomes" id="UP000193944">
    <property type="component" value="Unassembled WGS sequence"/>
</dbReference>
<feature type="compositionally biased region" description="Polar residues" evidence="1">
    <location>
        <begin position="762"/>
        <end position="775"/>
    </location>
</feature>
<organism evidence="3 4">
    <name type="scientific">Anaeromyces robustus</name>
    <dbReference type="NCBI Taxonomy" id="1754192"/>
    <lineage>
        <taxon>Eukaryota</taxon>
        <taxon>Fungi</taxon>
        <taxon>Fungi incertae sedis</taxon>
        <taxon>Chytridiomycota</taxon>
        <taxon>Chytridiomycota incertae sedis</taxon>
        <taxon>Neocallimastigomycetes</taxon>
        <taxon>Neocallimastigales</taxon>
        <taxon>Neocallimastigaceae</taxon>
        <taxon>Anaeromyces</taxon>
    </lineage>
</organism>
<feature type="compositionally biased region" description="Polar residues" evidence="1">
    <location>
        <begin position="728"/>
        <end position="746"/>
    </location>
</feature>
<feature type="compositionally biased region" description="Low complexity" evidence="1">
    <location>
        <begin position="382"/>
        <end position="399"/>
    </location>
</feature>
<dbReference type="OrthoDB" id="5597180at2759"/>
<gene>
    <name evidence="3" type="ORF">BCR32DRAFT_291308</name>
</gene>
<protein>
    <submittedName>
        <fullName evidence="3">Metallo-dependent phosphatase</fullName>
    </submittedName>
</protein>
<feature type="compositionally biased region" description="Basic and acidic residues" evidence="1">
    <location>
        <begin position="640"/>
        <end position="651"/>
    </location>
</feature>
<reference evidence="3 4" key="2">
    <citation type="submission" date="2016-08" db="EMBL/GenBank/DDBJ databases">
        <title>Pervasive Adenine N6-methylation of Active Genes in Fungi.</title>
        <authorList>
            <consortium name="DOE Joint Genome Institute"/>
            <person name="Mondo S.J."/>
            <person name="Dannebaum R.O."/>
            <person name="Kuo R.C."/>
            <person name="Labutti K."/>
            <person name="Haridas S."/>
            <person name="Kuo A."/>
            <person name="Salamov A."/>
            <person name="Ahrendt S.R."/>
            <person name="Lipzen A."/>
            <person name="Sullivan W."/>
            <person name="Andreopoulos W.B."/>
            <person name="Clum A."/>
            <person name="Lindquist E."/>
            <person name="Daum C."/>
            <person name="Ramamoorthy G.K."/>
            <person name="Gryganskyi A."/>
            <person name="Culley D."/>
            <person name="Magnuson J.K."/>
            <person name="James T.Y."/>
            <person name="O'Malley M.A."/>
            <person name="Stajich J.E."/>
            <person name="Spatafora J.W."/>
            <person name="Visel A."/>
            <person name="Grigoriev I.V."/>
        </authorList>
    </citation>
    <scope>NUCLEOTIDE SEQUENCE [LARGE SCALE GENOMIC DNA]</scope>
    <source>
        <strain evidence="3 4">S4</strain>
    </source>
</reference>
<dbReference type="AlphaFoldDB" id="A0A1Y1XFG2"/>
<feature type="region of interest" description="Disordered" evidence="1">
    <location>
        <begin position="899"/>
        <end position="925"/>
    </location>
</feature>
<feature type="compositionally biased region" description="Basic and acidic residues" evidence="1">
    <location>
        <begin position="776"/>
        <end position="809"/>
    </location>
</feature>
<dbReference type="EMBL" id="MCFG01000051">
    <property type="protein sequence ID" value="ORX84500.1"/>
    <property type="molecule type" value="Genomic_DNA"/>
</dbReference>
<name>A0A1Y1XFG2_9FUNG</name>
<feature type="compositionally biased region" description="Low complexity" evidence="1">
    <location>
        <begin position="460"/>
        <end position="472"/>
    </location>
</feature>
<keyword evidence="4" id="KW-1185">Reference proteome</keyword>
<feature type="compositionally biased region" description="Basic and acidic residues" evidence="1">
    <location>
        <begin position="663"/>
        <end position="703"/>
    </location>
</feature>
<evidence type="ECO:0000313" key="4">
    <source>
        <dbReference type="Proteomes" id="UP000193944"/>
    </source>
</evidence>
<dbReference type="InterPro" id="IPR029052">
    <property type="entry name" value="Metallo-depent_PP-like"/>
</dbReference>
<feature type="compositionally biased region" description="Basic and acidic residues" evidence="1">
    <location>
        <begin position="475"/>
        <end position="496"/>
    </location>
</feature>
<sequence length="925" mass="109327">MKFHINSILPILLSVASTFIKVNAAPANTINQFTPGVKEFRMAIIGDSGAVEEAKEVMELSPFDIMLHVGDYDYEKNTEAYFEKILDADRKYKFVGVLGNHEEVYEVQQEKYERFVSNVYNEMVSKTKNNGVVCKFSPSRVMWACTYENMKMIGLTPNIDGADKPAEQLKFLKENLNQSTTEDWRACAWHYYDDNFHTGHYEDKHKDYVSGKVGESLYEYCKQHGAFIFSGHDHVYARSRVLSKFDGTVPTIDPSDSKTGPEIVQIRKGASINILNGAGGWSLYDERGKYKDFEWWQKTYALYESKKNGHNQGGLFCTFNVGGNSRKAYCEFQLIRLKDKVYDNFTIYRNDDPVNVPYTQIDENFKAILNGQVNDALPPQSNGNKGNVDNNNNNNNKGTEGQEKGNNDNLVDTLFTKKNIIIGGSVCAAVAVIGGGILLFSKSNKKYTDDDHVNKEDEGYYNFKNNYNNNDNDNNDIRRYDFNNGDSDNRRYRDIMDNSNDSTYFKRSKSLLENSDFNPLPVPYEKNFYQDNNKFNKYKENGNNKYSDVTPLVSNQQKQRQGQKTYNLPYTTTSYYNNEEEDHEIEQNRQDNKRQYYRDRKNQESSLDQSSEELRYPYSQKSFKSEREPNYNTKFLNHRNSQELRYTKGSKDSNPNHQLNNKRSKEMKYYRDYYRDKQNMRDNNDTRDVRDDTRDIRDQRDPEAQYNYRNIRNNNYNDDDDDDIENQRYASSSRNPRNQEPRLNNKSSRELRNKSSRELRYQNKSSKNPGTQESQFKYRSERNQETDFNYRNERNQESEYNFRNRRNQESELNNYNNNNDYNNYNNNNNNNNNNNKVLRKAYSQRRYEEMKRTERGVPTMRLTKYNEEEEEEEENPRNYNYFNQNKKYNYNTSNNNNFLFSSLSRNTTNESTPTKQQYSRYDKYQ</sequence>
<feature type="compositionally biased region" description="Low complexity" evidence="1">
    <location>
        <begin position="813"/>
        <end position="835"/>
    </location>
</feature>
<feature type="region of interest" description="Disordered" evidence="1">
    <location>
        <begin position="376"/>
        <end position="407"/>
    </location>
</feature>
<feature type="chain" id="PRO_5013141456" evidence="2">
    <location>
        <begin position="25"/>
        <end position="925"/>
    </location>
</feature>
<feature type="compositionally biased region" description="Basic and acidic residues" evidence="1">
    <location>
        <begin position="585"/>
        <end position="603"/>
    </location>
</feature>
<feature type="compositionally biased region" description="Polar residues" evidence="1">
    <location>
        <begin position="908"/>
        <end position="919"/>
    </location>
</feature>
<proteinExistence type="predicted"/>
<comment type="caution">
    <text evidence="3">The sequence shown here is derived from an EMBL/GenBank/DDBJ whole genome shotgun (WGS) entry which is preliminary data.</text>
</comment>
<feature type="region of interest" description="Disordered" evidence="1">
    <location>
        <begin position="576"/>
        <end position="835"/>
    </location>
</feature>
<feature type="signal peptide" evidence="2">
    <location>
        <begin position="1"/>
        <end position="24"/>
    </location>
</feature>